<gene>
    <name evidence="2" type="ORF">GJU39_15445</name>
</gene>
<dbReference type="GO" id="GO:0016747">
    <property type="term" value="F:acyltransferase activity, transferring groups other than amino-acyl groups"/>
    <property type="evidence" value="ECO:0007669"/>
    <property type="project" value="InterPro"/>
</dbReference>
<name>A0A7K0G1A5_9SPHI</name>
<organism evidence="2 3">
    <name type="scientific">Pedobacter petrophilus</name>
    <dbReference type="NCBI Taxonomy" id="1908241"/>
    <lineage>
        <taxon>Bacteria</taxon>
        <taxon>Pseudomonadati</taxon>
        <taxon>Bacteroidota</taxon>
        <taxon>Sphingobacteriia</taxon>
        <taxon>Sphingobacteriales</taxon>
        <taxon>Sphingobacteriaceae</taxon>
        <taxon>Pedobacter</taxon>
    </lineage>
</organism>
<accession>A0A7K0G1A5</accession>
<dbReference type="Proteomes" id="UP000487757">
    <property type="component" value="Unassembled WGS sequence"/>
</dbReference>
<dbReference type="EMBL" id="WKKH01000026">
    <property type="protein sequence ID" value="MRX77481.1"/>
    <property type="molecule type" value="Genomic_DNA"/>
</dbReference>
<dbReference type="Pfam" id="PF13302">
    <property type="entry name" value="Acetyltransf_3"/>
    <property type="match status" value="1"/>
</dbReference>
<evidence type="ECO:0000313" key="2">
    <source>
        <dbReference type="EMBL" id="MRX77481.1"/>
    </source>
</evidence>
<dbReference type="AlphaFoldDB" id="A0A7K0G1A5"/>
<dbReference type="PANTHER" id="PTHR43792:SF1">
    <property type="entry name" value="N-ACETYLTRANSFERASE DOMAIN-CONTAINING PROTEIN"/>
    <property type="match status" value="1"/>
</dbReference>
<dbReference type="InterPro" id="IPR051531">
    <property type="entry name" value="N-acetyltransferase"/>
</dbReference>
<keyword evidence="3" id="KW-1185">Reference proteome</keyword>
<feature type="domain" description="N-acetyltransferase" evidence="1">
    <location>
        <begin position="17"/>
        <end position="174"/>
    </location>
</feature>
<sequence length="185" mass="21655">MLTLNFTKFPVLETERLILREHSFSDAETLYAMRTDERVMKYIDRERPADLLTIKTIITKFNEGFENGNNLAWIIVLKENPEQMIGTVGFWQTDYANHRAEIGYMLHPDFWRKGIITEALKKAIDFGFETMNLHTIKANINTGNEASRQILIKHGFVKEALFKQDYYFKGKFLDSEIYGLINPNH</sequence>
<dbReference type="PROSITE" id="PS51186">
    <property type="entry name" value="GNAT"/>
    <property type="match status" value="1"/>
</dbReference>
<dbReference type="InterPro" id="IPR000182">
    <property type="entry name" value="GNAT_dom"/>
</dbReference>
<proteinExistence type="predicted"/>
<dbReference type="PANTHER" id="PTHR43792">
    <property type="entry name" value="GNAT FAMILY, PUTATIVE (AFU_ORTHOLOGUE AFUA_3G00765)-RELATED-RELATED"/>
    <property type="match status" value="1"/>
</dbReference>
<dbReference type="InterPro" id="IPR016181">
    <property type="entry name" value="Acyl_CoA_acyltransferase"/>
</dbReference>
<protein>
    <submittedName>
        <fullName evidence="2">GNAT family N-acetyltransferase</fullName>
    </submittedName>
</protein>
<dbReference type="RefSeq" id="WP_154281883.1">
    <property type="nucleotide sequence ID" value="NZ_JBHUJQ010000001.1"/>
</dbReference>
<reference evidence="2 3" key="1">
    <citation type="submission" date="2019-11" db="EMBL/GenBank/DDBJ databases">
        <title>Pedobacter petrophilus genome.</title>
        <authorList>
            <person name="Feldbauer M.J."/>
            <person name="Newman J.D."/>
        </authorList>
    </citation>
    <scope>NUCLEOTIDE SEQUENCE [LARGE SCALE GENOMIC DNA]</scope>
    <source>
        <strain evidence="2 3">LMG 29686</strain>
    </source>
</reference>
<dbReference type="SUPFAM" id="SSF55729">
    <property type="entry name" value="Acyl-CoA N-acyltransferases (Nat)"/>
    <property type="match status" value="1"/>
</dbReference>
<dbReference type="Gene3D" id="3.40.630.30">
    <property type="match status" value="1"/>
</dbReference>
<comment type="caution">
    <text evidence="2">The sequence shown here is derived from an EMBL/GenBank/DDBJ whole genome shotgun (WGS) entry which is preliminary data.</text>
</comment>
<dbReference type="CDD" id="cd04301">
    <property type="entry name" value="NAT_SF"/>
    <property type="match status" value="1"/>
</dbReference>
<evidence type="ECO:0000259" key="1">
    <source>
        <dbReference type="PROSITE" id="PS51186"/>
    </source>
</evidence>
<keyword evidence="2" id="KW-0808">Transferase</keyword>
<evidence type="ECO:0000313" key="3">
    <source>
        <dbReference type="Proteomes" id="UP000487757"/>
    </source>
</evidence>
<dbReference type="OrthoDB" id="9811523at2"/>